<sequence length="607" mass="71562">MEITDQEMLNFGDLFWGFGYYLFSSIDDHEIFREKKMRKHFLRALFPKSTSKRRQHKKQLELVTVLLNQNSVLLRPESKTVASLVLNNTNKASQIKHRRRHHVPHPNQFFLNSHWRALFMDPKYLFSSIFEQRINPKTVQPLHPKKRSKKFSPQKVSHPDRTIGILGFKIHKILQKGPKTREQIENETQFPRQRVSLVLSVYKSLKMILEDQTTGYFYWNYEQSVAFPKTTSYFSDLVKAKKTKQLLSNHLSELSKRLMQKVEQKKEISNETRKKLENIFQVLSFKKTQNVVTNNNTNTNTTFNNNNNNSKNKANYEQLKKNNDESKPKLPTKSEIQELLTSLCQKRKHLRQLRNYSQSVLDQNKLNSEQFCGSNTINEEKEVDTKTTKQPINRTKKKTKKNQNQQEIPFKRRRSKRRLQQKQKNNFYLINTNTNISTKTNISTNTNTNTNIPQFEQPNAQNEDHLQILPPKIDSLPSSPIPLFLENNRQDVIETNTSSDDENEHQLYKNCMQITDTREIHNKSPFTHEEILLRGRSKKETEAVQAILKLRPFFMDQKVNNNLFFSQQSRNSKRQISIWLSLLGNTPSNIIPEFSNNFQKTPKNQNN</sequence>
<organism evidence="3 4">
    <name type="scientific">Anaeramoeba flamelloides</name>
    <dbReference type="NCBI Taxonomy" id="1746091"/>
    <lineage>
        <taxon>Eukaryota</taxon>
        <taxon>Metamonada</taxon>
        <taxon>Anaeramoebidae</taxon>
        <taxon>Anaeramoeba</taxon>
    </lineage>
</organism>
<evidence type="ECO:0000313" key="3">
    <source>
        <dbReference type="EMBL" id="KAJ6233614.1"/>
    </source>
</evidence>
<keyword evidence="4" id="KW-1185">Reference proteome</keyword>
<dbReference type="EMBL" id="JAOAOG010000276">
    <property type="protein sequence ID" value="KAJ6233614.1"/>
    <property type="molecule type" value="Genomic_DNA"/>
</dbReference>
<evidence type="ECO:0000256" key="2">
    <source>
        <dbReference type="SAM" id="MobiDB-lite"/>
    </source>
</evidence>
<proteinExistence type="predicted"/>
<feature type="coiled-coil region" evidence="1">
    <location>
        <begin position="237"/>
        <end position="279"/>
    </location>
</feature>
<feature type="region of interest" description="Disordered" evidence="2">
    <location>
        <begin position="382"/>
        <end position="419"/>
    </location>
</feature>
<feature type="region of interest" description="Disordered" evidence="2">
    <location>
        <begin position="291"/>
        <end position="313"/>
    </location>
</feature>
<evidence type="ECO:0000313" key="4">
    <source>
        <dbReference type="Proteomes" id="UP001150062"/>
    </source>
</evidence>
<keyword evidence="1" id="KW-0175">Coiled coil</keyword>
<accession>A0ABQ8XNE8</accession>
<dbReference type="Proteomes" id="UP001150062">
    <property type="component" value="Unassembled WGS sequence"/>
</dbReference>
<reference evidence="3" key="1">
    <citation type="submission" date="2022-08" db="EMBL/GenBank/DDBJ databases">
        <title>Novel sulfate-reducing endosymbionts in the free-living metamonad Anaeramoeba.</title>
        <authorList>
            <person name="Jerlstrom-Hultqvist J."/>
            <person name="Cepicka I."/>
            <person name="Gallot-Lavallee L."/>
            <person name="Salas-Leiva D."/>
            <person name="Curtis B.A."/>
            <person name="Zahonova K."/>
            <person name="Pipaliya S."/>
            <person name="Dacks J."/>
            <person name="Roger A.J."/>
        </authorList>
    </citation>
    <scope>NUCLEOTIDE SEQUENCE</scope>
    <source>
        <strain evidence="3">Schooner1</strain>
    </source>
</reference>
<gene>
    <name evidence="3" type="ORF">M0813_29922</name>
</gene>
<comment type="caution">
    <text evidence="3">The sequence shown here is derived from an EMBL/GenBank/DDBJ whole genome shotgun (WGS) entry which is preliminary data.</text>
</comment>
<evidence type="ECO:0000256" key="1">
    <source>
        <dbReference type="SAM" id="Coils"/>
    </source>
</evidence>
<protein>
    <submittedName>
        <fullName evidence="3">Uncharacterized protein</fullName>
    </submittedName>
</protein>
<name>A0ABQ8XNE8_9EUKA</name>